<name>A0A8D9FQT3_9VIRU</name>
<protein>
    <submittedName>
        <fullName evidence="1">Uncharacterized protein</fullName>
    </submittedName>
</protein>
<sequence length="573" mass="62584">MANFDQDTQRKTGFFHALGYVLTKDVNDPANEKYKSAHNVQTNEIWVDVINYVANFADAETEASSNSALNQNGDESSVPTSLALLYPLKDSNGQAWFLDSGSPVWSSTGFIPSSGWTKPLVSPVDVTDASGAPSTGLNFRLYTPSGSVISTLNGKWEVDYYGAFLKFNVGSTPFDSGNGLGFVVDFAALVSAPDKTVYLQSNGPRAVAFNYSGQFLDDLLANLSPSSGGGGSQEWQDSVKGYLITVGTDTTVNGATSTNDQVDYLIDTYEDFYIYTTTVDGGNTYSVSDDTYYKYNGTTFSVHVPVTTDDDNRYLKLENSITLDTVVQTGTSYSITYGDTVPSDRIIEYLGATAIGLTQNGWEITPPRIGMVTTMDDINNRRTRYTGSSNGWVEVLDESTFKVNTQKGMMCGYTNVEYDVAVDELVQFEPSGDKSIDVLVNGVEVYNDGYTFALPSVYTNITTYTVTGTNSLSIINAQAPTASQYLRFDIGTGYSYRKIVGATVSGLNTDITYSGYDVPAFSTLDKFSVTFRSDNIARKNDILLWKGTNFYDLDNEDLITFEYVTADVDAENL</sequence>
<evidence type="ECO:0000313" key="1">
    <source>
        <dbReference type="EMBL" id="CAG7580531.1"/>
    </source>
</evidence>
<accession>A0A8D9FQT3</accession>
<proteinExistence type="predicted"/>
<gene>
    <name evidence="1" type="ORF">SLAVMIC_00462</name>
</gene>
<organism evidence="1">
    <name type="scientific">uncultured marine phage</name>
    <dbReference type="NCBI Taxonomy" id="707152"/>
    <lineage>
        <taxon>Viruses</taxon>
        <taxon>environmental samples</taxon>
    </lineage>
</organism>
<dbReference type="EMBL" id="OU342829">
    <property type="protein sequence ID" value="CAG7580531.1"/>
    <property type="molecule type" value="Genomic_DNA"/>
</dbReference>
<reference evidence="1" key="1">
    <citation type="submission" date="2021-06" db="EMBL/GenBank/DDBJ databases">
        <authorList>
            <person name="Gannon L."/>
            <person name="Redgwell R T."/>
            <person name="Michniewski S."/>
            <person name="Harrison D C."/>
            <person name="Millard A."/>
        </authorList>
    </citation>
    <scope>NUCLEOTIDE SEQUENCE</scope>
</reference>